<reference evidence="2 3" key="1">
    <citation type="journal article" date="2021" name="Sci. Rep.">
        <title>The genome of the diatom Chaetoceros tenuissimus carries an ancient integrated fragment of an extant virus.</title>
        <authorList>
            <person name="Hongo Y."/>
            <person name="Kimura K."/>
            <person name="Takaki Y."/>
            <person name="Yoshida Y."/>
            <person name="Baba S."/>
            <person name="Kobayashi G."/>
            <person name="Nagasaki K."/>
            <person name="Hano T."/>
            <person name="Tomaru Y."/>
        </authorList>
    </citation>
    <scope>NUCLEOTIDE SEQUENCE [LARGE SCALE GENOMIC DNA]</scope>
    <source>
        <strain evidence="2 3">NIES-3715</strain>
    </source>
</reference>
<gene>
    <name evidence="2" type="ORF">CTEN210_13718</name>
</gene>
<name>A0AAD3HB11_9STRA</name>
<feature type="region of interest" description="Disordered" evidence="1">
    <location>
        <begin position="88"/>
        <end position="152"/>
    </location>
</feature>
<feature type="compositionally biased region" description="Basic and acidic residues" evidence="1">
    <location>
        <begin position="95"/>
        <end position="106"/>
    </location>
</feature>
<evidence type="ECO:0000313" key="3">
    <source>
        <dbReference type="Proteomes" id="UP001054902"/>
    </source>
</evidence>
<organism evidence="2 3">
    <name type="scientific">Chaetoceros tenuissimus</name>
    <dbReference type="NCBI Taxonomy" id="426638"/>
    <lineage>
        <taxon>Eukaryota</taxon>
        <taxon>Sar</taxon>
        <taxon>Stramenopiles</taxon>
        <taxon>Ochrophyta</taxon>
        <taxon>Bacillariophyta</taxon>
        <taxon>Coscinodiscophyceae</taxon>
        <taxon>Chaetocerotophycidae</taxon>
        <taxon>Chaetocerotales</taxon>
        <taxon>Chaetocerotaceae</taxon>
        <taxon>Chaetoceros</taxon>
    </lineage>
</organism>
<protein>
    <submittedName>
        <fullName evidence="2">Uncharacterized protein</fullName>
    </submittedName>
</protein>
<keyword evidence="3" id="KW-1185">Reference proteome</keyword>
<comment type="caution">
    <text evidence="2">The sequence shown here is derived from an EMBL/GenBank/DDBJ whole genome shotgun (WGS) entry which is preliminary data.</text>
</comment>
<feature type="compositionally biased region" description="Basic and acidic residues" evidence="1">
    <location>
        <begin position="143"/>
        <end position="152"/>
    </location>
</feature>
<dbReference type="AlphaFoldDB" id="A0AAD3HB11"/>
<proteinExistence type="predicted"/>
<evidence type="ECO:0000256" key="1">
    <source>
        <dbReference type="SAM" id="MobiDB-lite"/>
    </source>
</evidence>
<dbReference type="EMBL" id="BLLK01000057">
    <property type="protein sequence ID" value="GFH57242.1"/>
    <property type="molecule type" value="Genomic_DNA"/>
</dbReference>
<sequence>MSNPSKDNVNCIPNKLRLKNLPLPDILDMGDPKKLIAISLARIEDRNNLLPSLPDILPNEIVMDIELYLENLPVIDMDDPYMQQLHTMEDLGEPPDNHSESHEVDWHPFPFEDDDDDYQADVANGRVKIVEESIGEQQEKDDDNEKEKVQKV</sequence>
<dbReference type="Proteomes" id="UP001054902">
    <property type="component" value="Unassembled WGS sequence"/>
</dbReference>
<accession>A0AAD3HB11</accession>
<evidence type="ECO:0000313" key="2">
    <source>
        <dbReference type="EMBL" id="GFH57242.1"/>
    </source>
</evidence>